<dbReference type="SUPFAM" id="SSF56112">
    <property type="entry name" value="Protein kinase-like (PK-like)"/>
    <property type="match status" value="1"/>
</dbReference>
<evidence type="ECO:0000256" key="1">
    <source>
        <dbReference type="PROSITE-ProRule" id="PRU10141"/>
    </source>
</evidence>
<keyword evidence="1" id="KW-0067">ATP-binding</keyword>
<dbReference type="EMBL" id="BQKI01000015">
    <property type="protein sequence ID" value="GJN08335.1"/>
    <property type="molecule type" value="Genomic_DNA"/>
</dbReference>
<dbReference type="InterPro" id="IPR011006">
    <property type="entry name" value="CheY-like_superfamily"/>
</dbReference>
<evidence type="ECO:0000313" key="6">
    <source>
        <dbReference type="Proteomes" id="UP001054889"/>
    </source>
</evidence>
<dbReference type="GO" id="GO:0004672">
    <property type="term" value="F:protein kinase activity"/>
    <property type="evidence" value="ECO:0007669"/>
    <property type="project" value="InterPro"/>
</dbReference>
<dbReference type="InterPro" id="IPR011009">
    <property type="entry name" value="Kinase-like_dom_sf"/>
</dbReference>
<dbReference type="Pfam" id="PF00069">
    <property type="entry name" value="Pkinase"/>
    <property type="match status" value="1"/>
</dbReference>
<keyword evidence="6" id="KW-1185">Reference proteome</keyword>
<feature type="domain" description="Protein kinase" evidence="4">
    <location>
        <begin position="240"/>
        <end position="321"/>
    </location>
</feature>
<dbReference type="PROSITE" id="PS00107">
    <property type="entry name" value="PROTEIN_KINASE_ATP"/>
    <property type="match status" value="1"/>
</dbReference>
<dbReference type="PROSITE" id="PS50011">
    <property type="entry name" value="PROTEIN_KINASE_DOM"/>
    <property type="match status" value="1"/>
</dbReference>
<reference evidence="5" key="2">
    <citation type="submission" date="2021-12" db="EMBL/GenBank/DDBJ databases">
        <title>Resequencing data analysis of finger millet.</title>
        <authorList>
            <person name="Hatakeyama M."/>
            <person name="Aluri S."/>
            <person name="Balachadran M.T."/>
            <person name="Sivarajan S.R."/>
            <person name="Poveda L."/>
            <person name="Shimizu-Inatsugi R."/>
            <person name="Schlapbach R."/>
            <person name="Sreeman S.M."/>
            <person name="Shimizu K.K."/>
        </authorList>
    </citation>
    <scope>NUCLEOTIDE SEQUENCE</scope>
</reference>
<sequence>MPEPDYLNENGESIRPQAIYQLLDGPLTLEEIRQKRAAERTQHHVPPAAASHADLYGNQRAGAELHARVQELENGNAQFEKENQLLLSKIAEKEVEKDALVNRLNDLERNIVPSLKKALNDISLEKDAAVIAKENDVDIILSDYGMIGGMSGFDLVREVKASPEINHIPVVMVFLDETGEEIEINTNTVASPPAASLAGTAAPRSCRSRGREVGDQLGGARWGTAPATAAGAGGGWVGEYELLRRIGSGAYSQVWLGRHVVQDTEVAVKEIAMERLSSKLRESLLSEVDILRRISHPKHHRPPRLHEGNCPCLVGPFNALS</sequence>
<evidence type="ECO:0000256" key="3">
    <source>
        <dbReference type="SAM" id="MobiDB-lite"/>
    </source>
</evidence>
<dbReference type="InterPro" id="IPR017441">
    <property type="entry name" value="Protein_kinase_ATP_BS"/>
</dbReference>
<dbReference type="InterPro" id="IPR000719">
    <property type="entry name" value="Prot_kinase_dom"/>
</dbReference>
<dbReference type="PANTHER" id="PTHR48163:SF2">
    <property type="entry name" value="EXPRESSED PROTEIN"/>
    <property type="match status" value="1"/>
</dbReference>
<evidence type="ECO:0000313" key="5">
    <source>
        <dbReference type="EMBL" id="GJN08335.1"/>
    </source>
</evidence>
<name>A0AAV5DEE4_ELECO</name>
<keyword evidence="1" id="KW-0547">Nucleotide-binding</keyword>
<accession>A0AAV5DEE4</accession>
<dbReference type="Proteomes" id="UP001054889">
    <property type="component" value="Unassembled WGS sequence"/>
</dbReference>
<proteinExistence type="predicted"/>
<protein>
    <recommendedName>
        <fullName evidence="4">Protein kinase domain-containing protein</fullName>
    </recommendedName>
</protein>
<reference evidence="5" key="1">
    <citation type="journal article" date="2018" name="DNA Res.">
        <title>Multiple hybrid de novo genome assembly of finger millet, an orphan allotetraploid crop.</title>
        <authorList>
            <person name="Hatakeyama M."/>
            <person name="Aluri S."/>
            <person name="Balachadran M.T."/>
            <person name="Sivarajan S.R."/>
            <person name="Patrignani A."/>
            <person name="Gruter S."/>
            <person name="Poveda L."/>
            <person name="Shimizu-Inatsugi R."/>
            <person name="Baeten J."/>
            <person name="Francoijs K.J."/>
            <person name="Nataraja K.N."/>
            <person name="Reddy Y.A.N."/>
            <person name="Phadnis S."/>
            <person name="Ravikumar R.L."/>
            <person name="Schlapbach R."/>
            <person name="Sreeman S.M."/>
            <person name="Shimizu K.K."/>
        </authorList>
    </citation>
    <scope>NUCLEOTIDE SEQUENCE</scope>
</reference>
<dbReference type="SUPFAM" id="SSF52172">
    <property type="entry name" value="CheY-like"/>
    <property type="match status" value="1"/>
</dbReference>
<dbReference type="Gene3D" id="3.40.50.2300">
    <property type="match status" value="1"/>
</dbReference>
<dbReference type="Gene3D" id="3.30.200.20">
    <property type="entry name" value="Phosphorylase Kinase, domain 1"/>
    <property type="match status" value="1"/>
</dbReference>
<dbReference type="AlphaFoldDB" id="A0AAV5DEE4"/>
<organism evidence="5 6">
    <name type="scientific">Eleusine coracana subsp. coracana</name>
    <dbReference type="NCBI Taxonomy" id="191504"/>
    <lineage>
        <taxon>Eukaryota</taxon>
        <taxon>Viridiplantae</taxon>
        <taxon>Streptophyta</taxon>
        <taxon>Embryophyta</taxon>
        <taxon>Tracheophyta</taxon>
        <taxon>Spermatophyta</taxon>
        <taxon>Magnoliopsida</taxon>
        <taxon>Liliopsida</taxon>
        <taxon>Poales</taxon>
        <taxon>Poaceae</taxon>
        <taxon>PACMAD clade</taxon>
        <taxon>Chloridoideae</taxon>
        <taxon>Cynodonteae</taxon>
        <taxon>Eleusininae</taxon>
        <taxon>Eleusine</taxon>
    </lineage>
</organism>
<feature type="coiled-coil region" evidence="2">
    <location>
        <begin position="62"/>
        <end position="110"/>
    </location>
</feature>
<feature type="region of interest" description="Disordered" evidence="3">
    <location>
        <begin position="193"/>
        <end position="220"/>
    </location>
</feature>
<dbReference type="PANTHER" id="PTHR48163">
    <property type="entry name" value="BNAC02G25670D PROTEIN"/>
    <property type="match status" value="1"/>
</dbReference>
<keyword evidence="2" id="KW-0175">Coiled coil</keyword>
<evidence type="ECO:0000256" key="2">
    <source>
        <dbReference type="SAM" id="Coils"/>
    </source>
</evidence>
<evidence type="ECO:0000259" key="4">
    <source>
        <dbReference type="PROSITE" id="PS50011"/>
    </source>
</evidence>
<comment type="caution">
    <text evidence="5">The sequence shown here is derived from an EMBL/GenBank/DDBJ whole genome shotgun (WGS) entry which is preliminary data.</text>
</comment>
<dbReference type="GO" id="GO:0005524">
    <property type="term" value="F:ATP binding"/>
    <property type="evidence" value="ECO:0007669"/>
    <property type="project" value="UniProtKB-UniRule"/>
</dbReference>
<feature type="binding site" evidence="1">
    <location>
        <position position="269"/>
    </location>
    <ligand>
        <name>ATP</name>
        <dbReference type="ChEBI" id="CHEBI:30616"/>
    </ligand>
</feature>
<gene>
    <name evidence="5" type="primary">ga26244</name>
    <name evidence="5" type="ORF">PR202_ga26244</name>
</gene>